<dbReference type="InterPro" id="IPR052021">
    <property type="entry name" value="Type-I_RS_S_subunit"/>
</dbReference>
<dbReference type="Pfam" id="PF01420">
    <property type="entry name" value="Methylase_S"/>
    <property type="match status" value="2"/>
</dbReference>
<dbReference type="EMBL" id="QJSU01000007">
    <property type="protein sequence ID" value="PYE38513.1"/>
    <property type="molecule type" value="Genomic_DNA"/>
</dbReference>
<dbReference type="SUPFAM" id="SSF116734">
    <property type="entry name" value="DNA methylase specificity domain"/>
    <property type="match status" value="2"/>
</dbReference>
<dbReference type="InterPro" id="IPR044946">
    <property type="entry name" value="Restrct_endonuc_typeI_TRD_sf"/>
</dbReference>
<dbReference type="AlphaFoldDB" id="A0A2V4UEA8"/>
<dbReference type="GO" id="GO:0003677">
    <property type="term" value="F:DNA binding"/>
    <property type="evidence" value="ECO:0007669"/>
    <property type="project" value="UniProtKB-KW"/>
</dbReference>
<dbReference type="GO" id="GO:0009307">
    <property type="term" value="P:DNA restriction-modification system"/>
    <property type="evidence" value="ECO:0007669"/>
    <property type="project" value="UniProtKB-KW"/>
</dbReference>
<keyword evidence="6" id="KW-1185">Reference proteome</keyword>
<evidence type="ECO:0000313" key="6">
    <source>
        <dbReference type="Proteomes" id="UP000247746"/>
    </source>
</evidence>
<comment type="similarity">
    <text evidence="1">Belongs to the type-I restriction system S methylase family.</text>
</comment>
<comment type="caution">
    <text evidence="5">The sequence shown here is derived from an EMBL/GenBank/DDBJ whole genome shotgun (WGS) entry which is preliminary data.</text>
</comment>
<organism evidence="5 6">
    <name type="scientific">Psychrobacter fozii</name>
    <dbReference type="NCBI Taxonomy" id="198480"/>
    <lineage>
        <taxon>Bacteria</taxon>
        <taxon>Pseudomonadati</taxon>
        <taxon>Pseudomonadota</taxon>
        <taxon>Gammaproteobacteria</taxon>
        <taxon>Moraxellales</taxon>
        <taxon>Moraxellaceae</taxon>
        <taxon>Psychrobacter</taxon>
    </lineage>
</organism>
<dbReference type="Gene3D" id="3.90.220.20">
    <property type="entry name" value="DNA methylase specificity domains"/>
    <property type="match status" value="2"/>
</dbReference>
<evidence type="ECO:0000259" key="4">
    <source>
        <dbReference type="Pfam" id="PF01420"/>
    </source>
</evidence>
<evidence type="ECO:0000256" key="3">
    <source>
        <dbReference type="ARBA" id="ARBA00023125"/>
    </source>
</evidence>
<proteinExistence type="inferred from homology"/>
<evidence type="ECO:0000313" key="5">
    <source>
        <dbReference type="EMBL" id="PYE38513.1"/>
    </source>
</evidence>
<accession>A0A2V4UEA8</accession>
<keyword evidence="2" id="KW-0680">Restriction system</keyword>
<evidence type="ECO:0000256" key="2">
    <source>
        <dbReference type="ARBA" id="ARBA00022747"/>
    </source>
</evidence>
<evidence type="ECO:0000256" key="1">
    <source>
        <dbReference type="ARBA" id="ARBA00010923"/>
    </source>
</evidence>
<dbReference type="InterPro" id="IPR000055">
    <property type="entry name" value="Restrct_endonuc_typeI_TRD"/>
</dbReference>
<keyword evidence="3" id="KW-0238">DNA-binding</keyword>
<feature type="domain" description="Type I restriction modification DNA specificity" evidence="4">
    <location>
        <begin position="223"/>
        <end position="390"/>
    </location>
</feature>
<reference evidence="5 6" key="1">
    <citation type="submission" date="2018-06" db="EMBL/GenBank/DDBJ databases">
        <title>Genomic Encyclopedia of Type Strains, Phase III (KMG-III): the genomes of soil and plant-associated and newly described type strains.</title>
        <authorList>
            <person name="Whitman W."/>
        </authorList>
    </citation>
    <scope>NUCLEOTIDE SEQUENCE [LARGE SCALE GENOMIC DNA]</scope>
    <source>
        <strain evidence="5 6">CECT 5889</strain>
    </source>
</reference>
<dbReference type="Proteomes" id="UP000247746">
    <property type="component" value="Unassembled WGS sequence"/>
</dbReference>
<dbReference type="RefSeq" id="WP_245905703.1">
    <property type="nucleotide sequence ID" value="NZ_QJSU01000007.1"/>
</dbReference>
<protein>
    <submittedName>
        <fullName evidence="5">Type I restriction enzyme S subunit</fullName>
    </submittedName>
</protein>
<dbReference type="CDD" id="cd17273">
    <property type="entry name" value="RMtype1_S_EcoJA69PI-TRD1-CR1_like"/>
    <property type="match status" value="1"/>
</dbReference>
<gene>
    <name evidence="5" type="ORF">DFP82_107136</name>
</gene>
<name>A0A2V4UEA8_9GAMM</name>
<dbReference type="PANTHER" id="PTHR30408">
    <property type="entry name" value="TYPE-1 RESTRICTION ENZYME ECOKI SPECIFICITY PROTEIN"/>
    <property type="match status" value="1"/>
</dbReference>
<dbReference type="PANTHER" id="PTHR30408:SF13">
    <property type="entry name" value="TYPE I RESTRICTION ENZYME HINDI SPECIFICITY SUBUNIT"/>
    <property type="match status" value="1"/>
</dbReference>
<feature type="domain" description="Type I restriction modification DNA specificity" evidence="4">
    <location>
        <begin position="26"/>
        <end position="181"/>
    </location>
</feature>
<sequence length="421" mass="47159">MKDNMTPLTDVLDFIVDNRGKTVPTSDSGIPLIATNCIKHSSIYPTFDNVRYVNDETMKTWFRAHPKPNDIIFVNKGTPGRVCLVPDAVGFCFAQDMMGFRCDPKKIDYQYLFAVLRSNFIQQKIENFHVGLVIPHFKKGDLGHIKIPRLSSRQLELAVGKLYIKLSKKIELNNQINVELEAMAKTLYDYWFVQFDFPDANSKPYKSSGGKMVYNEVLKRDIPEGWENGSLDDIGQVVGGSTPSTSERNNFADIATPWITPNDLSKNQGNKFISRGAQDVTADGIKSASLKTYPTGTVLLSSRAPIGYMAIAQNPLTTNQGFKSFIPNKGYSTEFVYYSVRNSLKTIEQYSSGSTFKEISGSVLKTVKTILPESKIVDDYTATVADTFARQNNLELENQQLSSLRDWLLPMLMNGQVTVSQ</sequence>